<dbReference type="SUPFAM" id="SSF47769">
    <property type="entry name" value="SAM/Pointed domain"/>
    <property type="match status" value="1"/>
</dbReference>
<protein>
    <submittedName>
        <fullName evidence="2">Transcription factor 20-like</fullName>
    </submittedName>
</protein>
<reference evidence="2 3" key="1">
    <citation type="journal article" date="2018" name="Sci. Rep.">
        <title>Genomic signatures of local adaptation to the degree of environmental predictability in rotifers.</title>
        <authorList>
            <person name="Franch-Gras L."/>
            <person name="Hahn C."/>
            <person name="Garcia-Roger E.M."/>
            <person name="Carmona M.J."/>
            <person name="Serra M."/>
            <person name="Gomez A."/>
        </authorList>
    </citation>
    <scope>NUCLEOTIDE SEQUENCE [LARGE SCALE GENOMIC DNA]</scope>
    <source>
        <strain evidence="2">HYR1</strain>
    </source>
</reference>
<comment type="caution">
    <text evidence="2">The sequence shown here is derived from an EMBL/GenBank/DDBJ whole genome shotgun (WGS) entry which is preliminary data.</text>
</comment>
<accession>A0A3M7Q0V3</accession>
<dbReference type="EMBL" id="REGN01007941">
    <property type="protein sequence ID" value="RNA04862.1"/>
    <property type="molecule type" value="Genomic_DNA"/>
</dbReference>
<evidence type="ECO:0000313" key="3">
    <source>
        <dbReference type="Proteomes" id="UP000276133"/>
    </source>
</evidence>
<name>A0A3M7Q0V3_BRAPC</name>
<evidence type="ECO:0000313" key="2">
    <source>
        <dbReference type="EMBL" id="RNA04862.1"/>
    </source>
</evidence>
<organism evidence="2 3">
    <name type="scientific">Brachionus plicatilis</name>
    <name type="common">Marine rotifer</name>
    <name type="synonym">Brachionus muelleri</name>
    <dbReference type="NCBI Taxonomy" id="10195"/>
    <lineage>
        <taxon>Eukaryota</taxon>
        <taxon>Metazoa</taxon>
        <taxon>Spiralia</taxon>
        <taxon>Gnathifera</taxon>
        <taxon>Rotifera</taxon>
        <taxon>Eurotatoria</taxon>
        <taxon>Monogononta</taxon>
        <taxon>Pseudotrocha</taxon>
        <taxon>Ploima</taxon>
        <taxon>Brachionidae</taxon>
        <taxon>Brachionus</taxon>
    </lineage>
</organism>
<gene>
    <name evidence="2" type="ORF">BpHYR1_033233</name>
</gene>
<dbReference type="AlphaFoldDB" id="A0A3M7Q0V3"/>
<evidence type="ECO:0000256" key="1">
    <source>
        <dbReference type="SAM" id="MobiDB-lite"/>
    </source>
</evidence>
<feature type="region of interest" description="Disordered" evidence="1">
    <location>
        <begin position="127"/>
        <end position="150"/>
    </location>
</feature>
<sequence>MQGRISTSINVMYSDKQILYNRVGRVPLSSRRLGSSIIDKNIETQRLELFGMSTGPVARWLDTFVYNSKQYAEIFKKFGVDNLNEVCKLDPIQLSNMGVNSADSEKIMENIFVLRQTLQVSKMSSTVAAPAAHQKPARKSKAKGTKQQAAAPNVTINQGTSNFSKFAPCSDLGLYAHSLLMFD</sequence>
<proteinExistence type="predicted"/>
<dbReference type="InterPro" id="IPR013761">
    <property type="entry name" value="SAM/pointed_sf"/>
</dbReference>
<dbReference type="Proteomes" id="UP000276133">
    <property type="component" value="Unassembled WGS sequence"/>
</dbReference>
<feature type="compositionally biased region" description="Basic residues" evidence="1">
    <location>
        <begin position="135"/>
        <end position="144"/>
    </location>
</feature>
<dbReference type="OrthoDB" id="10029243at2759"/>
<keyword evidence="3" id="KW-1185">Reference proteome</keyword>
<dbReference type="Gene3D" id="1.10.150.50">
    <property type="entry name" value="Transcription Factor, Ets-1"/>
    <property type="match status" value="1"/>
</dbReference>